<reference evidence="1 2" key="1">
    <citation type="submission" date="2019-07" db="EMBL/GenBank/DDBJ databases">
        <title>Draft genome sequence of Adlercreutzia equolifaciens IPLA 37004, a human intestinal strain that does not produces equol from daidzein.</title>
        <authorList>
            <person name="Vazquez L."/>
            <person name="Florez A.B."/>
            <person name="Mayo B."/>
        </authorList>
    </citation>
    <scope>NUCLEOTIDE SEQUENCE [LARGE SCALE GENOMIC DNA]</scope>
    <source>
        <strain evidence="1 2">IPLA 37004</strain>
    </source>
</reference>
<dbReference type="AlphaFoldDB" id="A0A6L8Q6C8"/>
<accession>A0A6L8Q6C8</accession>
<dbReference type="Proteomes" id="UP000472380">
    <property type="component" value="Unassembled WGS sequence"/>
</dbReference>
<protein>
    <recommendedName>
        <fullName evidence="3">Capsid protein</fullName>
    </recommendedName>
</protein>
<evidence type="ECO:0000313" key="1">
    <source>
        <dbReference type="EMBL" id="MZG28853.1"/>
    </source>
</evidence>
<sequence length="290" mass="31880">MPNQITLPKGIQTILDEVYRKAAVTSVLNSSPSQIRPTQNVHEFCYPQMEVGGLGDYDRASGYTSNSGVNLVWKTVEADYDRGTKIMVDSMDNQESFDLAFGQAANILMREHVAPEGDAFTFAKIAALDGITNNTDTIDGGEQFLEAILTATTEMDEDEVPEEQRYLFTTSTLLKSVKALDTTKSREALDGFAGIVKVPRGRFNTAIDLLSGRDGDEIAGGWKPSELSKPINFLIVHKPALIKFDRHIAGPTVIPADQNPDADADIVKYRKYGVVDGYQNKRAGIYLSHK</sequence>
<comment type="caution">
    <text evidence="1">The sequence shown here is derived from an EMBL/GenBank/DDBJ whole genome shotgun (WGS) entry which is preliminary data.</text>
</comment>
<organism evidence="1 2">
    <name type="scientific">Adlercreutzia equolifaciens</name>
    <dbReference type="NCBI Taxonomy" id="446660"/>
    <lineage>
        <taxon>Bacteria</taxon>
        <taxon>Bacillati</taxon>
        <taxon>Actinomycetota</taxon>
        <taxon>Coriobacteriia</taxon>
        <taxon>Eggerthellales</taxon>
        <taxon>Eggerthellaceae</taxon>
        <taxon>Adlercreutzia</taxon>
    </lineage>
</organism>
<proteinExistence type="predicted"/>
<dbReference type="EMBL" id="VJNE01000024">
    <property type="protein sequence ID" value="MZG28853.1"/>
    <property type="molecule type" value="Genomic_DNA"/>
</dbReference>
<evidence type="ECO:0000313" key="2">
    <source>
        <dbReference type="Proteomes" id="UP000472380"/>
    </source>
</evidence>
<evidence type="ECO:0008006" key="3">
    <source>
        <dbReference type="Google" id="ProtNLM"/>
    </source>
</evidence>
<gene>
    <name evidence="1" type="ORF">FM068_09725</name>
</gene>
<name>A0A6L8Q6C8_9ACTN</name>
<dbReference type="RefSeq" id="WP_161128286.1">
    <property type="nucleotide sequence ID" value="NZ_VJNE01000024.1"/>
</dbReference>